<evidence type="ECO:0000313" key="5">
    <source>
        <dbReference type="Proteomes" id="UP001351900"/>
    </source>
</evidence>
<feature type="signal peptide" evidence="3">
    <location>
        <begin position="1"/>
        <end position="29"/>
    </location>
</feature>
<organism evidence="4 5">
    <name type="scientific">Microbacterium schleiferi</name>
    <dbReference type="NCBI Taxonomy" id="69362"/>
    <lineage>
        <taxon>Bacteria</taxon>
        <taxon>Bacillati</taxon>
        <taxon>Actinomycetota</taxon>
        <taxon>Actinomycetes</taxon>
        <taxon>Micrococcales</taxon>
        <taxon>Microbacteriaceae</taxon>
        <taxon>Microbacterium</taxon>
    </lineage>
</organism>
<dbReference type="PANTHER" id="PTHR22946:SF0">
    <property type="entry name" value="DIENELACTONE HYDROLASE DOMAIN-CONTAINING PROTEIN"/>
    <property type="match status" value="1"/>
</dbReference>
<sequence length="618" mass="67112">MKATFLKRNPFWLALSLVLMLMSAIVASAVQTNAGTIAVKDMRWETPSGQMISALLFKPDAATADSQAPAIIVSHGWWNNREMQGANYVELARRGYIVVSIDMYGHGNSSPLVNSQVELGGTGMYDVVKLVADLPYVDPEMIGVSGHSNGARAANFSVALDNEADEQLIDAVFLVDIDPVYTDADGAYTNIYGTRDVGLVAAQYDEFFFRSYSPEGVVLTPPREYISTPNAQSFLHFGVDPAGEESRSAGEFYTEGDADRIVYTPAETHPWATISKTTVGSQVEFWERVFPAPNAIEPSAQIWQVKETATAFGLIGFGIFLVAFTRALLGTRAFAGLRVADPAPLAATSRKGLAWFWGGLVVSALFSGWSYVWLSQQPVIGGIAFNAVPTIFTQGAVFFIATWAAINGVAGLIIMTVSYFAFGKKNSLDLRAAGVLPGWRKFFHGIGLGAVVVAAAFGIVFVLDYFFKTDFRFWVVAVKAFEADKLWIALLYVPFFLVYFFANSVAINSFNRFTLRGQEWLNTLVLAVANAIAPIVIVVAQYATFFISGHMIPGFGGIFSAFGGIFSIWLFPVILILAVSAVISRKIYRATGNPYIGGFINAAVVTIISVSNTLTVVY</sequence>
<evidence type="ECO:0000256" key="2">
    <source>
        <dbReference type="SAM" id="Phobius"/>
    </source>
</evidence>
<keyword evidence="2" id="KW-1133">Transmembrane helix</keyword>
<proteinExistence type="inferred from homology"/>
<dbReference type="EMBL" id="JAZHOV010000004">
    <property type="protein sequence ID" value="MEF2255301.1"/>
    <property type="molecule type" value="Genomic_DNA"/>
</dbReference>
<dbReference type="InterPro" id="IPR050261">
    <property type="entry name" value="FrsA_esterase"/>
</dbReference>
<dbReference type="PANTHER" id="PTHR22946">
    <property type="entry name" value="DIENELACTONE HYDROLASE DOMAIN-CONTAINING PROTEIN-RELATED"/>
    <property type="match status" value="1"/>
</dbReference>
<evidence type="ECO:0000256" key="1">
    <source>
        <dbReference type="ARBA" id="ARBA00008645"/>
    </source>
</evidence>
<feature type="transmembrane region" description="Helical" evidence="2">
    <location>
        <begin position="520"/>
        <end position="543"/>
    </location>
</feature>
<dbReference type="GO" id="GO:0016787">
    <property type="term" value="F:hydrolase activity"/>
    <property type="evidence" value="ECO:0007669"/>
    <property type="project" value="UniProtKB-KW"/>
</dbReference>
<keyword evidence="4" id="KW-0378">Hydrolase</keyword>
<name>A0ABU7V6I6_9MICO</name>
<feature type="chain" id="PRO_5046787586" evidence="3">
    <location>
        <begin position="30"/>
        <end position="618"/>
    </location>
</feature>
<accession>A0ABU7V6I6</accession>
<dbReference type="Proteomes" id="UP001351900">
    <property type="component" value="Unassembled WGS sequence"/>
</dbReference>
<evidence type="ECO:0000313" key="4">
    <source>
        <dbReference type="EMBL" id="MEF2255301.1"/>
    </source>
</evidence>
<gene>
    <name evidence="4" type="ORF">V2V91_09175</name>
</gene>
<feature type="transmembrane region" description="Helical" evidence="2">
    <location>
        <begin position="309"/>
        <end position="329"/>
    </location>
</feature>
<keyword evidence="5" id="KW-1185">Reference proteome</keyword>
<protein>
    <submittedName>
        <fullName evidence="4">Alpha/beta hydrolase</fullName>
    </submittedName>
</protein>
<comment type="caution">
    <text evidence="4">The sequence shown here is derived from an EMBL/GenBank/DDBJ whole genome shotgun (WGS) entry which is preliminary data.</text>
</comment>
<feature type="transmembrane region" description="Helical" evidence="2">
    <location>
        <begin position="394"/>
        <end position="422"/>
    </location>
</feature>
<dbReference type="RefSeq" id="WP_331791598.1">
    <property type="nucleotide sequence ID" value="NZ_BAAAUO010000012.1"/>
</dbReference>
<dbReference type="InterPro" id="IPR029058">
    <property type="entry name" value="AB_hydrolase_fold"/>
</dbReference>
<dbReference type="Gene3D" id="3.40.50.1820">
    <property type="entry name" value="alpha/beta hydrolase"/>
    <property type="match status" value="1"/>
</dbReference>
<feature type="transmembrane region" description="Helical" evidence="2">
    <location>
        <begin position="354"/>
        <end position="374"/>
    </location>
</feature>
<feature type="transmembrane region" description="Helical" evidence="2">
    <location>
        <begin position="595"/>
        <end position="617"/>
    </location>
</feature>
<dbReference type="SUPFAM" id="SSF53474">
    <property type="entry name" value="alpha/beta-Hydrolases"/>
    <property type="match status" value="1"/>
</dbReference>
<feature type="transmembrane region" description="Helical" evidence="2">
    <location>
        <begin position="442"/>
        <end position="467"/>
    </location>
</feature>
<keyword evidence="3" id="KW-0732">Signal</keyword>
<feature type="transmembrane region" description="Helical" evidence="2">
    <location>
        <begin position="555"/>
        <end position="583"/>
    </location>
</feature>
<comment type="similarity">
    <text evidence="1">Belongs to the AB hydrolase superfamily.</text>
</comment>
<reference evidence="4 5" key="1">
    <citation type="submission" date="2024-01" db="EMBL/GenBank/DDBJ databases">
        <title>the genome sequence of strain Microbacterium schleiferi NBRC 15075.</title>
        <authorList>
            <person name="Ding Y."/>
            <person name="Zhang G."/>
        </authorList>
    </citation>
    <scope>NUCLEOTIDE SEQUENCE [LARGE SCALE GENOMIC DNA]</scope>
    <source>
        <strain evidence="4 5">NBRC 15075</strain>
    </source>
</reference>
<evidence type="ECO:0000256" key="3">
    <source>
        <dbReference type="SAM" id="SignalP"/>
    </source>
</evidence>
<keyword evidence="2" id="KW-0472">Membrane</keyword>
<feature type="transmembrane region" description="Helical" evidence="2">
    <location>
        <begin position="487"/>
        <end position="508"/>
    </location>
</feature>
<keyword evidence="2" id="KW-0812">Transmembrane</keyword>